<evidence type="ECO:0000256" key="3">
    <source>
        <dbReference type="ARBA" id="ARBA00023125"/>
    </source>
</evidence>
<comment type="subcellular location">
    <subcellularLocation>
        <location evidence="1">Nucleus</location>
    </subcellularLocation>
</comment>
<keyword evidence="7" id="KW-0732">Signal</keyword>
<keyword evidence="4" id="KW-0804">Transcription</keyword>
<sequence>MLSKTVAVVSLIAATAYGELSGFNMMDRSFGAMMKRQGGYYPTTHTCGQGATCAEACGAGQETCPSSSGLYCYDPSAGDTCCPDMSGNSCNAGYFCTSDSVGNTYCCPNGMSLSDCGAAYSLTVALISETGTISASAAASSSAAVTPSSAPAYTSSSLIHITKPTTAATSSVSSSKSSVTPLSNGTVTTASVPAQVTTNAANAAGYAGAAIAVGLAGMVVALCLRLNKDCQPAPTVRRRRMSKKPISAVAAVATKTATLEEKLDGIVQLLQLSHVNQSRSSISSSGEDINQSRHQTPDGDFACSILNNRIIPSNNQDFLLKDPRNGEHHKGSPTPLTSCKSTATGANLPFRPTNSPYYSVLTDYPPESEEECEEYLETYRSKMVPYLPIVCIKPEVTVKELREQRPFLWLVIRAICSKIAARQKALGLEVKNTLAREMLFQGTKNLDLLLGVLVFAGWGHYFVAPNPIVTTIIQLGISLASDLGLTKPVPVEPVGVMLNYSAQGCPKQAPTTLQPRCKTMEERRAIIGLYLVSSVTANFFQRIEPMCWTPYLDECLHALKEHRDCPTDELLFYLVRVQLICDRVATVACTDTSPISYRGSRLSQDFYVHTFTAQLEELKRYIPPELKSNVTLQLHILNVVVSIHESSLSVSSSSKDASLDPTTPLQRVESLWICFTAAKSCLDTVFSDSFPTSAYAHISTAIFAHMAHCMVAICRLNTFESPGIPWDRQRTLRELNLGDVVRTWIRRWDGIPDAVGLDTNISTETDDIIWSYTRRTLLVVLNWWEENIVPKLGMDAMKPGDEGIEKITPMNIFNAPHQSQMDAMDVNVDILDDGWMRDMLGGGYDYFRNPYF</sequence>
<keyword evidence="5" id="KW-0539">Nucleus</keyword>
<dbReference type="GO" id="GO:0000981">
    <property type="term" value="F:DNA-binding transcription factor activity, RNA polymerase II-specific"/>
    <property type="evidence" value="ECO:0007669"/>
    <property type="project" value="TreeGrafter"/>
</dbReference>
<dbReference type="AlphaFoldDB" id="A0A8E2E2J2"/>
<keyword evidence="3" id="KW-0238">DNA-binding</keyword>
<keyword evidence="2" id="KW-0805">Transcription regulation</keyword>
<dbReference type="EMBL" id="KV745243">
    <property type="protein sequence ID" value="OCK76095.1"/>
    <property type="molecule type" value="Genomic_DNA"/>
</dbReference>
<feature type="compositionally biased region" description="Polar residues" evidence="6">
    <location>
        <begin position="334"/>
        <end position="345"/>
    </location>
</feature>
<evidence type="ECO:0000256" key="7">
    <source>
        <dbReference type="SAM" id="SignalP"/>
    </source>
</evidence>
<feature type="compositionally biased region" description="Basic and acidic residues" evidence="6">
    <location>
        <begin position="320"/>
        <end position="330"/>
    </location>
</feature>
<dbReference type="Proteomes" id="UP000250266">
    <property type="component" value="Unassembled WGS sequence"/>
</dbReference>
<evidence type="ECO:0000313" key="8">
    <source>
        <dbReference type="EMBL" id="OCK76095.1"/>
    </source>
</evidence>
<evidence type="ECO:0000256" key="6">
    <source>
        <dbReference type="SAM" id="MobiDB-lite"/>
    </source>
</evidence>
<evidence type="ECO:0000256" key="4">
    <source>
        <dbReference type="ARBA" id="ARBA00023163"/>
    </source>
</evidence>
<keyword evidence="9" id="KW-1185">Reference proteome</keyword>
<name>A0A8E2E2J2_9PEZI</name>
<evidence type="ECO:0000256" key="1">
    <source>
        <dbReference type="ARBA" id="ARBA00004123"/>
    </source>
</evidence>
<dbReference type="GO" id="GO:0005634">
    <property type="term" value="C:nucleus"/>
    <property type="evidence" value="ECO:0007669"/>
    <property type="project" value="UniProtKB-SubCell"/>
</dbReference>
<evidence type="ECO:0008006" key="10">
    <source>
        <dbReference type="Google" id="ProtNLM"/>
    </source>
</evidence>
<gene>
    <name evidence="8" type="ORF">K432DRAFT_408459</name>
</gene>
<protein>
    <recommendedName>
        <fullName evidence="10">Transcription factor domain-containing protein</fullName>
    </recommendedName>
</protein>
<evidence type="ECO:0000256" key="5">
    <source>
        <dbReference type="ARBA" id="ARBA00023242"/>
    </source>
</evidence>
<reference evidence="8 9" key="1">
    <citation type="journal article" date="2016" name="Nat. Commun.">
        <title>Ectomycorrhizal ecology is imprinted in the genome of the dominant symbiotic fungus Cenococcum geophilum.</title>
        <authorList>
            <consortium name="DOE Joint Genome Institute"/>
            <person name="Peter M."/>
            <person name="Kohler A."/>
            <person name="Ohm R.A."/>
            <person name="Kuo A."/>
            <person name="Krutzmann J."/>
            <person name="Morin E."/>
            <person name="Arend M."/>
            <person name="Barry K.W."/>
            <person name="Binder M."/>
            <person name="Choi C."/>
            <person name="Clum A."/>
            <person name="Copeland A."/>
            <person name="Grisel N."/>
            <person name="Haridas S."/>
            <person name="Kipfer T."/>
            <person name="LaButti K."/>
            <person name="Lindquist E."/>
            <person name="Lipzen A."/>
            <person name="Maire R."/>
            <person name="Meier B."/>
            <person name="Mihaltcheva S."/>
            <person name="Molinier V."/>
            <person name="Murat C."/>
            <person name="Poggeler S."/>
            <person name="Quandt C.A."/>
            <person name="Sperisen C."/>
            <person name="Tritt A."/>
            <person name="Tisserant E."/>
            <person name="Crous P.W."/>
            <person name="Henrissat B."/>
            <person name="Nehls U."/>
            <person name="Egli S."/>
            <person name="Spatafora J.W."/>
            <person name="Grigoriev I.V."/>
            <person name="Martin F.M."/>
        </authorList>
    </citation>
    <scope>NUCLEOTIDE SEQUENCE [LARGE SCALE GENOMIC DNA]</scope>
    <source>
        <strain evidence="8 9">CBS 459.81</strain>
    </source>
</reference>
<dbReference type="PANTHER" id="PTHR31845">
    <property type="entry name" value="FINGER DOMAIN PROTEIN, PUTATIVE-RELATED"/>
    <property type="match status" value="1"/>
</dbReference>
<organism evidence="8 9">
    <name type="scientific">Lepidopterella palustris CBS 459.81</name>
    <dbReference type="NCBI Taxonomy" id="1314670"/>
    <lineage>
        <taxon>Eukaryota</taxon>
        <taxon>Fungi</taxon>
        <taxon>Dikarya</taxon>
        <taxon>Ascomycota</taxon>
        <taxon>Pezizomycotina</taxon>
        <taxon>Dothideomycetes</taxon>
        <taxon>Pleosporomycetidae</taxon>
        <taxon>Mytilinidiales</taxon>
        <taxon>Argynnaceae</taxon>
        <taxon>Lepidopterella</taxon>
    </lineage>
</organism>
<feature type="region of interest" description="Disordered" evidence="6">
    <location>
        <begin position="320"/>
        <end position="350"/>
    </location>
</feature>
<feature type="signal peptide" evidence="7">
    <location>
        <begin position="1"/>
        <end position="18"/>
    </location>
</feature>
<dbReference type="GO" id="GO:0000976">
    <property type="term" value="F:transcription cis-regulatory region binding"/>
    <property type="evidence" value="ECO:0007669"/>
    <property type="project" value="TreeGrafter"/>
</dbReference>
<evidence type="ECO:0000313" key="9">
    <source>
        <dbReference type="Proteomes" id="UP000250266"/>
    </source>
</evidence>
<proteinExistence type="predicted"/>
<dbReference type="OrthoDB" id="5409186at2759"/>
<dbReference type="PANTHER" id="PTHR31845:SF32">
    <property type="entry name" value="MISCELLANEOUS ZN(II)2CYS6 TRANSCRIPTION FACTOR (EUROFUNG)-RELATED"/>
    <property type="match status" value="1"/>
</dbReference>
<accession>A0A8E2E2J2</accession>
<feature type="chain" id="PRO_5034517474" description="Transcription factor domain-containing protein" evidence="7">
    <location>
        <begin position="19"/>
        <end position="852"/>
    </location>
</feature>
<dbReference type="InterPro" id="IPR051089">
    <property type="entry name" value="prtT"/>
</dbReference>
<evidence type="ECO:0000256" key="2">
    <source>
        <dbReference type="ARBA" id="ARBA00023015"/>
    </source>
</evidence>